<sequence length="169" mass="18706">MLLSFRWLINLSVFPSCPLAATAAAASSRRSAFCFCHLLFLRMENRTMSTMNTQESAYMATPPHLMKNLGRGELSSQYSIVPPTNTRISTKSSTNRTSTTSPRPVCLRNQRACSSGLVTSLPKSTAHDSMPDSPSHSVTMMPRMLTVWWASITGPSVRKYTHQATSKMK</sequence>
<feature type="chain" id="PRO_5021199561" description="Secreted protein" evidence="2">
    <location>
        <begin position="24"/>
        <end position="169"/>
    </location>
</feature>
<evidence type="ECO:0000313" key="3">
    <source>
        <dbReference type="EMBL" id="TNN37267.1"/>
    </source>
</evidence>
<reference evidence="3 4" key="1">
    <citation type="submission" date="2019-03" db="EMBL/GenBank/DDBJ databases">
        <title>First draft genome of Liparis tanakae, snailfish: a comprehensive survey of snailfish specific genes.</title>
        <authorList>
            <person name="Kim W."/>
            <person name="Song I."/>
            <person name="Jeong J.-H."/>
            <person name="Kim D."/>
            <person name="Kim S."/>
            <person name="Ryu S."/>
            <person name="Song J.Y."/>
            <person name="Lee S.K."/>
        </authorList>
    </citation>
    <scope>NUCLEOTIDE SEQUENCE [LARGE SCALE GENOMIC DNA]</scope>
    <source>
        <tissue evidence="3">Muscle</tissue>
    </source>
</reference>
<keyword evidence="4" id="KW-1185">Reference proteome</keyword>
<keyword evidence="2" id="KW-0732">Signal</keyword>
<feature type="region of interest" description="Disordered" evidence="1">
    <location>
        <begin position="83"/>
        <end position="104"/>
    </location>
</feature>
<evidence type="ECO:0000313" key="4">
    <source>
        <dbReference type="Proteomes" id="UP000314294"/>
    </source>
</evidence>
<evidence type="ECO:0008006" key="5">
    <source>
        <dbReference type="Google" id="ProtNLM"/>
    </source>
</evidence>
<feature type="compositionally biased region" description="Low complexity" evidence="1">
    <location>
        <begin position="84"/>
        <end position="101"/>
    </location>
</feature>
<evidence type="ECO:0000256" key="1">
    <source>
        <dbReference type="SAM" id="MobiDB-lite"/>
    </source>
</evidence>
<dbReference type="Proteomes" id="UP000314294">
    <property type="component" value="Unassembled WGS sequence"/>
</dbReference>
<comment type="caution">
    <text evidence="3">The sequence shown here is derived from an EMBL/GenBank/DDBJ whole genome shotgun (WGS) entry which is preliminary data.</text>
</comment>
<dbReference type="EMBL" id="SRLO01001510">
    <property type="protein sequence ID" value="TNN37267.1"/>
    <property type="molecule type" value="Genomic_DNA"/>
</dbReference>
<name>A0A4Z2F7Y5_9TELE</name>
<dbReference type="AlphaFoldDB" id="A0A4Z2F7Y5"/>
<organism evidence="3 4">
    <name type="scientific">Liparis tanakae</name>
    <name type="common">Tanaka's snailfish</name>
    <dbReference type="NCBI Taxonomy" id="230148"/>
    <lineage>
        <taxon>Eukaryota</taxon>
        <taxon>Metazoa</taxon>
        <taxon>Chordata</taxon>
        <taxon>Craniata</taxon>
        <taxon>Vertebrata</taxon>
        <taxon>Euteleostomi</taxon>
        <taxon>Actinopterygii</taxon>
        <taxon>Neopterygii</taxon>
        <taxon>Teleostei</taxon>
        <taxon>Neoteleostei</taxon>
        <taxon>Acanthomorphata</taxon>
        <taxon>Eupercaria</taxon>
        <taxon>Perciformes</taxon>
        <taxon>Cottioidei</taxon>
        <taxon>Cottales</taxon>
        <taxon>Liparidae</taxon>
        <taxon>Liparis</taxon>
    </lineage>
</organism>
<evidence type="ECO:0000256" key="2">
    <source>
        <dbReference type="SAM" id="SignalP"/>
    </source>
</evidence>
<protein>
    <recommendedName>
        <fullName evidence="5">Secreted protein</fullName>
    </recommendedName>
</protein>
<feature type="signal peptide" evidence="2">
    <location>
        <begin position="1"/>
        <end position="23"/>
    </location>
</feature>
<proteinExistence type="predicted"/>
<accession>A0A4Z2F7Y5</accession>
<gene>
    <name evidence="3" type="ORF">EYF80_052566</name>
</gene>